<accession>A0A410DQM6</accession>
<protein>
    <submittedName>
        <fullName evidence="2">Uncharacterized protein</fullName>
    </submittedName>
</protein>
<feature type="transmembrane region" description="Helical" evidence="1">
    <location>
        <begin position="44"/>
        <end position="68"/>
    </location>
</feature>
<gene>
    <name evidence="2" type="ORF">C1I91_06680</name>
</gene>
<evidence type="ECO:0000313" key="3">
    <source>
        <dbReference type="Proteomes" id="UP000286268"/>
    </source>
</evidence>
<reference evidence="2 3" key="1">
    <citation type="submission" date="2018-01" db="EMBL/GenBank/DDBJ databases">
        <title>Genome Sequencing and Assembly of Anaerobacter polyendosporus strain CT4.</title>
        <authorList>
            <person name="Tachaapaikoon C."/>
            <person name="Sutheeworapong S."/>
            <person name="Jenjaroenpun P."/>
            <person name="Wongsurawat T."/>
            <person name="Nookeaw I."/>
            <person name="Cheawchanlertfa P."/>
            <person name="Kosugi A."/>
            <person name="Cheevadhanarak S."/>
            <person name="Ratanakhanokchai K."/>
        </authorList>
    </citation>
    <scope>NUCLEOTIDE SEQUENCE [LARGE SCALE GENOMIC DNA]</scope>
    <source>
        <strain evidence="2 3">CT4</strain>
    </source>
</reference>
<keyword evidence="1" id="KW-0812">Transmembrane</keyword>
<feature type="transmembrane region" description="Helical" evidence="1">
    <location>
        <begin position="106"/>
        <end position="126"/>
    </location>
</feature>
<feature type="transmembrane region" description="Helical" evidence="1">
    <location>
        <begin position="75"/>
        <end position="100"/>
    </location>
</feature>
<dbReference type="OrthoDB" id="2083561at2"/>
<keyword evidence="3" id="KW-1185">Reference proteome</keyword>
<dbReference type="EMBL" id="CP025746">
    <property type="protein sequence ID" value="QAA31352.1"/>
    <property type="molecule type" value="Genomic_DNA"/>
</dbReference>
<name>A0A410DQM6_9CLOT</name>
<dbReference type="AlphaFoldDB" id="A0A410DQM6"/>
<evidence type="ECO:0000313" key="2">
    <source>
        <dbReference type="EMBL" id="QAA31352.1"/>
    </source>
</evidence>
<keyword evidence="1" id="KW-0472">Membrane</keyword>
<proteinExistence type="predicted"/>
<keyword evidence="1" id="KW-1133">Transmembrane helix</keyword>
<dbReference type="KEGG" id="cmah:C1I91_06680"/>
<dbReference type="Proteomes" id="UP000286268">
    <property type="component" value="Chromosome"/>
</dbReference>
<feature type="transmembrane region" description="Helical" evidence="1">
    <location>
        <begin position="12"/>
        <end position="38"/>
    </location>
</feature>
<evidence type="ECO:0000256" key="1">
    <source>
        <dbReference type="SAM" id="Phobius"/>
    </source>
</evidence>
<sequence length="246" mass="27431">MNNSKDSSLTLLKVIGCLIFDLGAILAYYNLLGLFVFVFPIKSILILSTLIIGLIILNISIIIPNLVFDKIGIPYSAAIVTIATLYFLVANISSILLVSISAVGYISWELIVFAIFVVIVSSVAAFSKRSVIDRDMFEKEQVEKSFILLQLQEIEAMLLEREGQSKNSQSIKLFKILKERIQASTPFGRITGNVLVSQAEDKIKNNITSLKLCLESNVSDKSLDEVDTLIEDTRKLVINREKLNIR</sequence>
<organism evidence="2 3">
    <name type="scientific">Clostridium manihotivorum</name>
    <dbReference type="NCBI Taxonomy" id="2320868"/>
    <lineage>
        <taxon>Bacteria</taxon>
        <taxon>Bacillati</taxon>
        <taxon>Bacillota</taxon>
        <taxon>Clostridia</taxon>
        <taxon>Eubacteriales</taxon>
        <taxon>Clostridiaceae</taxon>
        <taxon>Clostridium</taxon>
    </lineage>
</organism>
<dbReference type="RefSeq" id="WP_128212169.1">
    <property type="nucleotide sequence ID" value="NZ_CP025746.1"/>
</dbReference>